<dbReference type="NCBIfam" id="TIGR03631">
    <property type="entry name" value="uS13_bact"/>
    <property type="match status" value="1"/>
</dbReference>
<keyword evidence="5 7" id="KW-0687">Ribonucleoprotein</keyword>
<dbReference type="FunFam" id="1.10.8.50:FF:000001">
    <property type="entry name" value="30S ribosomal protein S13"/>
    <property type="match status" value="1"/>
</dbReference>
<evidence type="ECO:0000313" key="11">
    <source>
        <dbReference type="Proteomes" id="UP000542342"/>
    </source>
</evidence>
<dbReference type="PANTHER" id="PTHR10871">
    <property type="entry name" value="30S RIBOSOMAL PROTEIN S13/40S RIBOSOMAL PROTEIN S18"/>
    <property type="match status" value="1"/>
</dbReference>
<evidence type="ECO:0000256" key="2">
    <source>
        <dbReference type="ARBA" id="ARBA00022730"/>
    </source>
</evidence>
<dbReference type="InterPro" id="IPR010979">
    <property type="entry name" value="Ribosomal_uS13-like_H2TH"/>
</dbReference>
<evidence type="ECO:0000313" key="10">
    <source>
        <dbReference type="EMBL" id="MBA2225702.1"/>
    </source>
</evidence>
<dbReference type="InterPro" id="IPR001892">
    <property type="entry name" value="Ribosomal_uS13"/>
</dbReference>
<keyword evidence="2 7" id="KW-0699">rRNA-binding</keyword>
<evidence type="ECO:0000256" key="5">
    <source>
        <dbReference type="ARBA" id="ARBA00023274"/>
    </source>
</evidence>
<evidence type="ECO:0000256" key="4">
    <source>
        <dbReference type="ARBA" id="ARBA00022980"/>
    </source>
</evidence>
<dbReference type="GO" id="GO:0005829">
    <property type="term" value="C:cytosol"/>
    <property type="evidence" value="ECO:0007669"/>
    <property type="project" value="TreeGrafter"/>
</dbReference>
<evidence type="ECO:0000256" key="8">
    <source>
        <dbReference type="RuleBase" id="RU003830"/>
    </source>
</evidence>
<protein>
    <recommendedName>
        <fullName evidence="6 7">Small ribosomal subunit protein uS13</fullName>
    </recommendedName>
</protein>
<dbReference type="AlphaFoldDB" id="A0A7V8VDF5"/>
<reference evidence="10 11" key="1">
    <citation type="submission" date="2020-07" db="EMBL/GenBank/DDBJ databases">
        <title>Thermogemmata thermophila gen. nov., sp. nov., a novel moderate thermophilic planctomycete from a Kamchatka hot spring.</title>
        <authorList>
            <person name="Elcheninov A.G."/>
            <person name="Podosokorskaya O.A."/>
            <person name="Kovaleva O.L."/>
            <person name="Novikov A."/>
            <person name="Bonch-Osmolovskaya E.A."/>
            <person name="Toshchakov S.V."/>
            <person name="Kublanov I.V."/>
        </authorList>
    </citation>
    <scope>NUCLEOTIDE SEQUENCE [LARGE SCALE GENOMIC DNA]</scope>
    <source>
        <strain evidence="10 11">2918</strain>
    </source>
</reference>
<gene>
    <name evidence="7 10" type="primary">rpsM</name>
    <name evidence="10" type="ORF">H0921_05940</name>
</gene>
<evidence type="ECO:0000256" key="6">
    <source>
        <dbReference type="ARBA" id="ARBA00035166"/>
    </source>
</evidence>
<dbReference type="GO" id="GO:0019843">
    <property type="term" value="F:rRNA binding"/>
    <property type="evidence" value="ECO:0007669"/>
    <property type="project" value="UniProtKB-UniRule"/>
</dbReference>
<proteinExistence type="inferred from homology"/>
<dbReference type="PANTHER" id="PTHR10871:SF1">
    <property type="entry name" value="SMALL RIBOSOMAL SUBUNIT PROTEIN US13M"/>
    <property type="match status" value="1"/>
</dbReference>
<evidence type="ECO:0000256" key="3">
    <source>
        <dbReference type="ARBA" id="ARBA00022884"/>
    </source>
</evidence>
<dbReference type="InterPro" id="IPR018269">
    <property type="entry name" value="Ribosomal_uS13_CS"/>
</dbReference>
<dbReference type="HAMAP" id="MF_01315">
    <property type="entry name" value="Ribosomal_uS13"/>
    <property type="match status" value="1"/>
</dbReference>
<keyword evidence="3 7" id="KW-0694">RNA-binding</keyword>
<dbReference type="Proteomes" id="UP000542342">
    <property type="component" value="Unassembled WGS sequence"/>
</dbReference>
<dbReference type="Gene3D" id="4.10.910.10">
    <property type="entry name" value="30s ribosomal protein s13, domain 2"/>
    <property type="match status" value="1"/>
</dbReference>
<dbReference type="InterPro" id="IPR027437">
    <property type="entry name" value="Rbsml_uS13_C"/>
</dbReference>
<dbReference type="PIRSF" id="PIRSF002134">
    <property type="entry name" value="Ribosomal_S13"/>
    <property type="match status" value="1"/>
</dbReference>
<dbReference type="EMBL" id="JACEFB010000002">
    <property type="protein sequence ID" value="MBA2225702.1"/>
    <property type="molecule type" value="Genomic_DNA"/>
</dbReference>
<dbReference type="SUPFAM" id="SSF46946">
    <property type="entry name" value="S13-like H2TH domain"/>
    <property type="match status" value="1"/>
</dbReference>
<evidence type="ECO:0000256" key="7">
    <source>
        <dbReference type="HAMAP-Rule" id="MF_01315"/>
    </source>
</evidence>
<accession>A0A7V8VDF5</accession>
<dbReference type="GO" id="GO:0006412">
    <property type="term" value="P:translation"/>
    <property type="evidence" value="ECO:0007669"/>
    <property type="project" value="UniProtKB-UniRule"/>
</dbReference>
<sequence>MPRILGVDIPANKPLHIALRYIRGLGPTNSLWVCEKLKLDPQRRAKDLTDAEIAAIASLLDKDPTFLVEGPLRRFEAANIARLKEIKCYRGERHRKNLPVRGQRTRTNARTRKGPRKTVAGKKGVKELR</sequence>
<evidence type="ECO:0000256" key="9">
    <source>
        <dbReference type="SAM" id="MobiDB-lite"/>
    </source>
</evidence>
<dbReference type="GO" id="GO:0000049">
    <property type="term" value="F:tRNA binding"/>
    <property type="evidence" value="ECO:0007669"/>
    <property type="project" value="UniProtKB-UniRule"/>
</dbReference>
<keyword evidence="11" id="KW-1185">Reference proteome</keyword>
<dbReference type="InterPro" id="IPR019980">
    <property type="entry name" value="Ribosomal_uS13_bac-type"/>
</dbReference>
<comment type="subunit">
    <text evidence="7">Part of the 30S ribosomal subunit. Forms a loose heterodimer with protein S19. Forms two bridges to the 50S subunit in the 70S ribosome.</text>
</comment>
<dbReference type="PROSITE" id="PS00646">
    <property type="entry name" value="RIBOSOMAL_S13_1"/>
    <property type="match status" value="1"/>
</dbReference>
<organism evidence="10 11">
    <name type="scientific">Thermogemmata fonticola</name>
    <dbReference type="NCBI Taxonomy" id="2755323"/>
    <lineage>
        <taxon>Bacteria</taxon>
        <taxon>Pseudomonadati</taxon>
        <taxon>Planctomycetota</taxon>
        <taxon>Planctomycetia</taxon>
        <taxon>Gemmatales</taxon>
        <taxon>Gemmataceae</taxon>
        <taxon>Thermogemmata</taxon>
    </lineage>
</organism>
<feature type="region of interest" description="Disordered" evidence="9">
    <location>
        <begin position="94"/>
        <end position="129"/>
    </location>
</feature>
<dbReference type="Gene3D" id="1.10.8.50">
    <property type="match status" value="1"/>
</dbReference>
<dbReference type="PROSITE" id="PS50159">
    <property type="entry name" value="RIBOSOMAL_S13_2"/>
    <property type="match status" value="1"/>
</dbReference>
<dbReference type="FunFam" id="4.10.910.10:FF:000001">
    <property type="entry name" value="30S ribosomal protein S13"/>
    <property type="match status" value="1"/>
</dbReference>
<feature type="compositionally biased region" description="Basic residues" evidence="9">
    <location>
        <begin position="94"/>
        <end position="120"/>
    </location>
</feature>
<keyword evidence="4 7" id="KW-0689">Ribosomal protein</keyword>
<comment type="function">
    <text evidence="7">Located at the top of the head of the 30S subunit, it contacts several helices of the 16S rRNA. In the 70S ribosome it contacts the 23S rRNA (bridge B1a) and protein L5 of the 50S subunit (bridge B1b), connecting the 2 subunits; these bridges are implicated in subunit movement. Contacts the tRNAs in the A and P-sites.</text>
</comment>
<keyword evidence="7" id="KW-0820">tRNA-binding</keyword>
<comment type="similarity">
    <text evidence="1 7 8">Belongs to the universal ribosomal protein uS13 family.</text>
</comment>
<dbReference type="GO" id="GO:0003735">
    <property type="term" value="F:structural constituent of ribosome"/>
    <property type="evidence" value="ECO:0007669"/>
    <property type="project" value="InterPro"/>
</dbReference>
<dbReference type="GO" id="GO:0015935">
    <property type="term" value="C:small ribosomal subunit"/>
    <property type="evidence" value="ECO:0007669"/>
    <property type="project" value="TreeGrafter"/>
</dbReference>
<dbReference type="Pfam" id="PF00416">
    <property type="entry name" value="Ribosomal_S13"/>
    <property type="match status" value="1"/>
</dbReference>
<evidence type="ECO:0000256" key="1">
    <source>
        <dbReference type="ARBA" id="ARBA00008080"/>
    </source>
</evidence>
<comment type="caution">
    <text evidence="10">The sequence shown here is derived from an EMBL/GenBank/DDBJ whole genome shotgun (WGS) entry which is preliminary data.</text>
</comment>
<name>A0A7V8VDF5_9BACT</name>
<dbReference type="RefSeq" id="WP_194537100.1">
    <property type="nucleotide sequence ID" value="NZ_JACEFB010000002.1"/>
</dbReference>